<proteinExistence type="inferred from homology"/>
<comment type="function">
    <text evidence="14 19">Joins adenosylcobinamide-GDP and alpha-ribazole to generate adenosylcobalamin (Ado-cobalamin). Also synthesizes adenosylcobalamin 5'-phosphate from adenosylcobinamide-GDP and alpha-ribazole 5'-phosphate.</text>
</comment>
<dbReference type="EC" id="2.7.8.26" evidence="5 19"/>
<evidence type="ECO:0000256" key="15">
    <source>
        <dbReference type="ARBA" id="ARBA00032605"/>
    </source>
</evidence>
<dbReference type="HAMAP" id="MF_00719">
    <property type="entry name" value="CobS"/>
    <property type="match status" value="1"/>
</dbReference>
<keyword evidence="11 19" id="KW-0460">Magnesium</keyword>
<evidence type="ECO:0000313" key="21">
    <source>
        <dbReference type="Proteomes" id="UP001232445"/>
    </source>
</evidence>
<evidence type="ECO:0000256" key="6">
    <source>
        <dbReference type="ARBA" id="ARBA00015850"/>
    </source>
</evidence>
<evidence type="ECO:0000256" key="19">
    <source>
        <dbReference type="HAMAP-Rule" id="MF_00719"/>
    </source>
</evidence>
<keyword evidence="7 19" id="KW-1003">Cell membrane</keyword>
<feature type="transmembrane region" description="Helical" evidence="19">
    <location>
        <begin position="152"/>
        <end position="175"/>
    </location>
</feature>
<dbReference type="RefSeq" id="WP_307336512.1">
    <property type="nucleotide sequence ID" value="NZ_JAUSUQ010000003.1"/>
</dbReference>
<organism evidence="20 21">
    <name type="scientific">Caldalkalibacillus uzonensis</name>
    <dbReference type="NCBI Taxonomy" id="353224"/>
    <lineage>
        <taxon>Bacteria</taxon>
        <taxon>Bacillati</taxon>
        <taxon>Bacillota</taxon>
        <taxon>Bacilli</taxon>
        <taxon>Bacillales</taxon>
        <taxon>Bacillaceae</taxon>
        <taxon>Caldalkalibacillus</taxon>
    </lineage>
</organism>
<reference evidence="20 21" key="1">
    <citation type="submission" date="2023-07" db="EMBL/GenBank/DDBJ databases">
        <title>Genomic Encyclopedia of Type Strains, Phase IV (KMG-IV): sequencing the most valuable type-strain genomes for metagenomic binning, comparative biology and taxonomic classification.</title>
        <authorList>
            <person name="Goeker M."/>
        </authorList>
    </citation>
    <scope>NUCLEOTIDE SEQUENCE [LARGE SCALE GENOMIC DNA]</scope>
    <source>
        <strain evidence="20 21">DSM 17740</strain>
    </source>
</reference>
<evidence type="ECO:0000256" key="14">
    <source>
        <dbReference type="ARBA" id="ARBA00025228"/>
    </source>
</evidence>
<dbReference type="EMBL" id="JAUSUQ010000003">
    <property type="protein sequence ID" value="MDQ0338337.1"/>
    <property type="molecule type" value="Genomic_DNA"/>
</dbReference>
<comment type="cofactor">
    <cofactor evidence="1 19">
        <name>Mg(2+)</name>
        <dbReference type="ChEBI" id="CHEBI:18420"/>
    </cofactor>
</comment>
<feature type="transmembrane region" description="Helical" evidence="19">
    <location>
        <begin position="70"/>
        <end position="90"/>
    </location>
</feature>
<dbReference type="Pfam" id="PF02654">
    <property type="entry name" value="CobS"/>
    <property type="match status" value="1"/>
</dbReference>
<gene>
    <name evidence="19" type="primary">cobS</name>
    <name evidence="20" type="ORF">J2S00_001121</name>
</gene>
<feature type="transmembrane region" description="Helical" evidence="19">
    <location>
        <begin position="242"/>
        <end position="266"/>
    </location>
</feature>
<evidence type="ECO:0000256" key="2">
    <source>
        <dbReference type="ARBA" id="ARBA00004651"/>
    </source>
</evidence>
<sequence>MSRNWRRNMKEMGGGVAIAFQFLTTLPLPFRPEWQPETLSWALRAYPLVGMVLGVFLGSLVFLLAPFVPVWMLTLVVLSAWIILTGGLHLDGWMDVADAVGSRAPLEKKIAIMKDPHVGSFGIISLVLLLMWKAVFLFAIVEVMLKQEQTALLMLILVGVLGISRWGVLVCLGWLRPFRQEGLAWVWHRSLGKRDLAWGGFPLALTIVLEPWLILLYVNHLLFLLVWMRWSQAQFGGINGDLLGAAIEGGELWGLFSLFICIWFVMG</sequence>
<dbReference type="GO" id="GO:0051073">
    <property type="term" value="F:adenosylcobinamide-GDP ribazoletransferase activity"/>
    <property type="evidence" value="ECO:0007669"/>
    <property type="project" value="UniProtKB-EC"/>
</dbReference>
<evidence type="ECO:0000256" key="12">
    <source>
        <dbReference type="ARBA" id="ARBA00022989"/>
    </source>
</evidence>
<evidence type="ECO:0000256" key="18">
    <source>
        <dbReference type="ARBA" id="ARBA00049504"/>
    </source>
</evidence>
<evidence type="ECO:0000256" key="3">
    <source>
        <dbReference type="ARBA" id="ARBA00004663"/>
    </source>
</evidence>
<keyword evidence="13 19" id="KW-0472">Membrane</keyword>
<evidence type="ECO:0000313" key="20">
    <source>
        <dbReference type="EMBL" id="MDQ0338337.1"/>
    </source>
</evidence>
<dbReference type="Proteomes" id="UP001232445">
    <property type="component" value="Unassembled WGS sequence"/>
</dbReference>
<keyword evidence="8 19" id="KW-0169">Cobalamin biosynthesis</keyword>
<feature type="transmembrane region" description="Helical" evidence="19">
    <location>
        <begin position="123"/>
        <end position="145"/>
    </location>
</feature>
<dbReference type="InterPro" id="IPR003805">
    <property type="entry name" value="CobS"/>
</dbReference>
<dbReference type="PANTHER" id="PTHR34148:SF1">
    <property type="entry name" value="ADENOSYLCOBINAMIDE-GDP RIBAZOLETRANSFERASE"/>
    <property type="match status" value="1"/>
</dbReference>
<comment type="similarity">
    <text evidence="4 19">Belongs to the CobS family.</text>
</comment>
<keyword evidence="9 19" id="KW-0808">Transferase</keyword>
<dbReference type="NCBIfam" id="TIGR00317">
    <property type="entry name" value="cobS"/>
    <property type="match status" value="1"/>
</dbReference>
<comment type="catalytic activity">
    <reaction evidence="17 19">
        <text>alpha-ribazole + adenosylcob(III)inamide-GDP = adenosylcob(III)alamin + GMP + H(+)</text>
        <dbReference type="Rhea" id="RHEA:16049"/>
        <dbReference type="ChEBI" id="CHEBI:10329"/>
        <dbReference type="ChEBI" id="CHEBI:15378"/>
        <dbReference type="ChEBI" id="CHEBI:18408"/>
        <dbReference type="ChEBI" id="CHEBI:58115"/>
        <dbReference type="ChEBI" id="CHEBI:60487"/>
        <dbReference type="EC" id="2.7.8.26"/>
    </reaction>
</comment>
<evidence type="ECO:0000256" key="11">
    <source>
        <dbReference type="ARBA" id="ARBA00022842"/>
    </source>
</evidence>
<evidence type="ECO:0000256" key="4">
    <source>
        <dbReference type="ARBA" id="ARBA00010561"/>
    </source>
</evidence>
<evidence type="ECO:0000256" key="7">
    <source>
        <dbReference type="ARBA" id="ARBA00022475"/>
    </source>
</evidence>
<evidence type="ECO:0000256" key="13">
    <source>
        <dbReference type="ARBA" id="ARBA00023136"/>
    </source>
</evidence>
<comment type="caution">
    <text evidence="20">The sequence shown here is derived from an EMBL/GenBank/DDBJ whole genome shotgun (WGS) entry which is preliminary data.</text>
</comment>
<name>A0ABU0CQA6_9BACI</name>
<accession>A0ABU0CQA6</accession>
<comment type="pathway">
    <text evidence="3 19">Cofactor biosynthesis; adenosylcobalamin biosynthesis; adenosylcobalamin from cob(II)yrinate a,c-diamide: step 7/7.</text>
</comment>
<evidence type="ECO:0000256" key="9">
    <source>
        <dbReference type="ARBA" id="ARBA00022679"/>
    </source>
</evidence>
<evidence type="ECO:0000256" key="5">
    <source>
        <dbReference type="ARBA" id="ARBA00013200"/>
    </source>
</evidence>
<keyword evidence="21" id="KW-1185">Reference proteome</keyword>
<evidence type="ECO:0000256" key="16">
    <source>
        <dbReference type="ARBA" id="ARBA00032853"/>
    </source>
</evidence>
<evidence type="ECO:0000256" key="10">
    <source>
        <dbReference type="ARBA" id="ARBA00022692"/>
    </source>
</evidence>
<evidence type="ECO:0000256" key="1">
    <source>
        <dbReference type="ARBA" id="ARBA00001946"/>
    </source>
</evidence>
<feature type="transmembrane region" description="Helical" evidence="19">
    <location>
        <begin position="43"/>
        <end position="63"/>
    </location>
</feature>
<dbReference type="PANTHER" id="PTHR34148">
    <property type="entry name" value="ADENOSYLCOBINAMIDE-GDP RIBAZOLETRANSFERASE"/>
    <property type="match status" value="1"/>
</dbReference>
<comment type="subcellular location">
    <subcellularLocation>
        <location evidence="2 19">Cell membrane</location>
        <topology evidence="2 19">Multi-pass membrane protein</topology>
    </subcellularLocation>
</comment>
<protein>
    <recommendedName>
        <fullName evidence="6 19">Adenosylcobinamide-GDP ribazoletransferase</fullName>
        <ecNumber evidence="5 19">2.7.8.26</ecNumber>
    </recommendedName>
    <alternativeName>
        <fullName evidence="16 19">Cobalamin synthase</fullName>
    </alternativeName>
    <alternativeName>
        <fullName evidence="15 19">Cobalamin-5'-phosphate synthase</fullName>
    </alternativeName>
</protein>
<keyword evidence="10 19" id="KW-0812">Transmembrane</keyword>
<evidence type="ECO:0000256" key="8">
    <source>
        <dbReference type="ARBA" id="ARBA00022573"/>
    </source>
</evidence>
<keyword evidence="12 19" id="KW-1133">Transmembrane helix</keyword>
<comment type="catalytic activity">
    <reaction evidence="18 19">
        <text>alpha-ribazole 5'-phosphate + adenosylcob(III)inamide-GDP = adenosylcob(III)alamin 5'-phosphate + GMP + H(+)</text>
        <dbReference type="Rhea" id="RHEA:23560"/>
        <dbReference type="ChEBI" id="CHEBI:15378"/>
        <dbReference type="ChEBI" id="CHEBI:57918"/>
        <dbReference type="ChEBI" id="CHEBI:58115"/>
        <dbReference type="ChEBI" id="CHEBI:60487"/>
        <dbReference type="ChEBI" id="CHEBI:60493"/>
        <dbReference type="EC" id="2.7.8.26"/>
    </reaction>
</comment>
<evidence type="ECO:0000256" key="17">
    <source>
        <dbReference type="ARBA" id="ARBA00048623"/>
    </source>
</evidence>